<feature type="region of interest" description="Disordered" evidence="1">
    <location>
        <begin position="1"/>
        <end position="54"/>
    </location>
</feature>
<sequence length="54" mass="6025">MSLHSIPPTLYPGISQGKRTGRGGESGVRALIPGTKRQRSKRNRSCVMPRTKRY</sequence>
<comment type="caution">
    <text evidence="2">The sequence shown here is derived from an EMBL/GenBank/DDBJ whole genome shotgun (WGS) entry which is preliminary data.</text>
</comment>
<evidence type="ECO:0000256" key="1">
    <source>
        <dbReference type="SAM" id="MobiDB-lite"/>
    </source>
</evidence>
<proteinExistence type="predicted"/>
<accession>A0A2I1D4I1</accession>
<keyword evidence="3" id="KW-1185">Reference proteome</keyword>
<evidence type="ECO:0000313" key="3">
    <source>
        <dbReference type="Proteomes" id="UP000234254"/>
    </source>
</evidence>
<evidence type="ECO:0000313" key="2">
    <source>
        <dbReference type="EMBL" id="PKY04776.1"/>
    </source>
</evidence>
<dbReference type="RefSeq" id="XP_024693370.1">
    <property type="nucleotide sequence ID" value="XM_024837043.1"/>
</dbReference>
<organism evidence="2 3">
    <name type="scientific">Aspergillus campestris (strain IBT 28561)</name>
    <dbReference type="NCBI Taxonomy" id="1392248"/>
    <lineage>
        <taxon>Eukaryota</taxon>
        <taxon>Fungi</taxon>
        <taxon>Dikarya</taxon>
        <taxon>Ascomycota</taxon>
        <taxon>Pezizomycotina</taxon>
        <taxon>Eurotiomycetes</taxon>
        <taxon>Eurotiomycetidae</taxon>
        <taxon>Eurotiales</taxon>
        <taxon>Aspergillaceae</taxon>
        <taxon>Aspergillus</taxon>
        <taxon>Aspergillus subgen. Circumdati</taxon>
    </lineage>
</organism>
<dbReference type="Proteomes" id="UP000234254">
    <property type="component" value="Unassembled WGS sequence"/>
</dbReference>
<dbReference type="AlphaFoldDB" id="A0A2I1D4I1"/>
<dbReference type="EMBL" id="MSFM01000005">
    <property type="protein sequence ID" value="PKY04776.1"/>
    <property type="molecule type" value="Genomic_DNA"/>
</dbReference>
<name>A0A2I1D4I1_ASPC2</name>
<gene>
    <name evidence="2" type="ORF">P168DRAFT_289633</name>
</gene>
<feature type="compositionally biased region" description="Basic residues" evidence="1">
    <location>
        <begin position="36"/>
        <end position="54"/>
    </location>
</feature>
<protein>
    <submittedName>
        <fullName evidence="2">Uncharacterized protein</fullName>
    </submittedName>
</protein>
<dbReference type="VEuPathDB" id="FungiDB:P168DRAFT_289633"/>
<reference evidence="2" key="1">
    <citation type="submission" date="2016-12" db="EMBL/GenBank/DDBJ databases">
        <title>The genomes of Aspergillus section Nigri reveals drivers in fungal speciation.</title>
        <authorList>
            <consortium name="DOE Joint Genome Institute"/>
            <person name="Vesth T.C."/>
            <person name="Nybo J."/>
            <person name="Theobald S."/>
            <person name="Brandl J."/>
            <person name="Frisvad J.C."/>
            <person name="Nielsen K.F."/>
            <person name="Lyhne E.K."/>
            <person name="Kogle M.E."/>
            <person name="Kuo A."/>
            <person name="Riley R."/>
            <person name="Clum A."/>
            <person name="Nolan M."/>
            <person name="Lipzen A."/>
            <person name="Salamov A."/>
            <person name="Henrissat B."/>
            <person name="Wiebenga A."/>
            <person name="De vries R.P."/>
            <person name="Grigoriev I.V."/>
            <person name="Mortensen U.H."/>
            <person name="Andersen M.R."/>
            <person name="Baker S.E."/>
        </authorList>
    </citation>
    <scope>NUCLEOTIDE SEQUENCE</scope>
    <source>
        <strain evidence="2">IBT 28561</strain>
    </source>
</reference>
<dbReference type="GeneID" id="36544567"/>